<keyword evidence="2" id="KW-1185">Reference proteome</keyword>
<dbReference type="EMBL" id="JAOZEW010000020">
    <property type="protein sequence ID" value="MCV9929523.1"/>
    <property type="molecule type" value="Genomic_DNA"/>
</dbReference>
<dbReference type="RefSeq" id="WP_264207609.1">
    <property type="nucleotide sequence ID" value="NZ_JAOZEW010000020.1"/>
</dbReference>
<proteinExistence type="predicted"/>
<dbReference type="Proteomes" id="UP001151079">
    <property type="component" value="Unassembled WGS sequence"/>
</dbReference>
<organism evidence="1 2">
    <name type="scientific">Flavobacterium shii</name>
    <dbReference type="NCBI Taxonomy" id="2987687"/>
    <lineage>
        <taxon>Bacteria</taxon>
        <taxon>Pseudomonadati</taxon>
        <taxon>Bacteroidota</taxon>
        <taxon>Flavobacteriia</taxon>
        <taxon>Flavobacteriales</taxon>
        <taxon>Flavobacteriaceae</taxon>
        <taxon>Flavobacterium</taxon>
    </lineage>
</organism>
<name>A0A9X2YWC3_9FLAO</name>
<accession>A0A9X2YWC3</accession>
<evidence type="ECO:0000313" key="2">
    <source>
        <dbReference type="Proteomes" id="UP001151079"/>
    </source>
</evidence>
<reference evidence="1" key="1">
    <citation type="submission" date="2022-10" db="EMBL/GenBank/DDBJ databases">
        <title>Two novel species of Flavobacterium.</title>
        <authorList>
            <person name="Liu Q."/>
            <person name="Xin Y.-H."/>
        </authorList>
    </citation>
    <scope>NUCLEOTIDE SEQUENCE</scope>
    <source>
        <strain evidence="1">LS1R49</strain>
    </source>
</reference>
<sequence>MALSKAILKGSLLAIFQEMSTNNDQQNSIETLAEKLSGVIFDFVKTAEVVAGQGVATTGTAAAQTGKTTTNGTII</sequence>
<gene>
    <name evidence="1" type="ORF">OIU83_17815</name>
</gene>
<dbReference type="AlphaFoldDB" id="A0A9X2YWC3"/>
<evidence type="ECO:0000313" key="1">
    <source>
        <dbReference type="EMBL" id="MCV9929523.1"/>
    </source>
</evidence>
<comment type="caution">
    <text evidence="1">The sequence shown here is derived from an EMBL/GenBank/DDBJ whole genome shotgun (WGS) entry which is preliminary data.</text>
</comment>
<protein>
    <submittedName>
        <fullName evidence="1">Uncharacterized protein</fullName>
    </submittedName>
</protein>